<dbReference type="AlphaFoldDB" id="A0AAW0G2Z4"/>
<feature type="compositionally biased region" description="Low complexity" evidence="1">
    <location>
        <begin position="249"/>
        <end position="264"/>
    </location>
</feature>
<sequence length="570" mass="64864">MWYYDVATQSLDKRPINNVYGTMNLYRDLRNTVDVDELEKKLAVLENAAATVIRQVYDCTTSTINLRREQVNYLRKFMFVMHYRSYPETYFDPTMNNEANAWVEELLKREHLSTPIEAWLHILRYYLDTDHRDILIHSEEAVEKVSNMIRSRGIYHIPPDLKHYEAIAYRSQGDYYYLGFWEAADEGEFVLTNNGQLTVSTVPAVPLNTFNEPAAVSVSQESSPLSSSYPPLSSVPSLDDIRQVEDLLPTRTPSPLSDSSTDSSSDFDHPADFPRPLTMSTNLAYVIASPKNVPILTSGKIQPESLTDWVHKCLQYFKTTRKLLASDHVATAATGLQDPLVQDWYMTDCDTFDLLTFPEFVICMKKRWLNTGWEAEIVTHIIRSQQFESNLFEDWVITLEKKNTLLKGTAFHFDDVRLRAQITANACDDVRDACNLDATRNILDFKDWKEALTRVDAQRVKDRARMDARVNSVIAAQAAHRSAGRSSSSHSQSHSTQPSSSSSTSSSTCNRPPKLTDEEKRLILKYHGCFKCRKLNVNHVSANCPDDFPSPVGYRPISEPTAPSVKPPYS</sequence>
<evidence type="ECO:0000313" key="3">
    <source>
        <dbReference type="Proteomes" id="UP001385951"/>
    </source>
</evidence>
<keyword evidence="3" id="KW-1185">Reference proteome</keyword>
<evidence type="ECO:0000256" key="1">
    <source>
        <dbReference type="SAM" id="MobiDB-lite"/>
    </source>
</evidence>
<organism evidence="2 3">
    <name type="scientific">Cerrena zonata</name>
    <dbReference type="NCBI Taxonomy" id="2478898"/>
    <lineage>
        <taxon>Eukaryota</taxon>
        <taxon>Fungi</taxon>
        <taxon>Dikarya</taxon>
        <taxon>Basidiomycota</taxon>
        <taxon>Agaricomycotina</taxon>
        <taxon>Agaricomycetes</taxon>
        <taxon>Polyporales</taxon>
        <taxon>Cerrenaceae</taxon>
        <taxon>Cerrena</taxon>
    </lineage>
</organism>
<dbReference type="InterPro" id="IPR025332">
    <property type="entry name" value="DUF4238"/>
</dbReference>
<feature type="region of interest" description="Disordered" evidence="1">
    <location>
        <begin position="548"/>
        <end position="570"/>
    </location>
</feature>
<dbReference type="Pfam" id="PF14022">
    <property type="entry name" value="DUF4238"/>
    <property type="match status" value="1"/>
</dbReference>
<protein>
    <submittedName>
        <fullName evidence="2">Uncharacterized protein</fullName>
    </submittedName>
</protein>
<feature type="compositionally biased region" description="Low complexity" evidence="1">
    <location>
        <begin position="476"/>
        <end position="508"/>
    </location>
</feature>
<reference evidence="2 3" key="1">
    <citation type="submission" date="2022-09" db="EMBL/GenBank/DDBJ databases">
        <authorList>
            <person name="Palmer J.M."/>
        </authorList>
    </citation>
    <scope>NUCLEOTIDE SEQUENCE [LARGE SCALE GENOMIC DNA]</scope>
    <source>
        <strain evidence="2 3">DSM 7382</strain>
    </source>
</reference>
<feature type="region of interest" description="Disordered" evidence="1">
    <location>
        <begin position="249"/>
        <end position="271"/>
    </location>
</feature>
<feature type="region of interest" description="Disordered" evidence="1">
    <location>
        <begin position="476"/>
        <end position="514"/>
    </location>
</feature>
<dbReference type="Proteomes" id="UP001385951">
    <property type="component" value="Unassembled WGS sequence"/>
</dbReference>
<proteinExistence type="predicted"/>
<evidence type="ECO:0000313" key="2">
    <source>
        <dbReference type="EMBL" id="KAK7687621.1"/>
    </source>
</evidence>
<name>A0AAW0G2Z4_9APHY</name>
<comment type="caution">
    <text evidence="2">The sequence shown here is derived from an EMBL/GenBank/DDBJ whole genome shotgun (WGS) entry which is preliminary data.</text>
</comment>
<gene>
    <name evidence="2" type="ORF">QCA50_008835</name>
</gene>
<accession>A0AAW0G2Z4</accession>
<dbReference type="EMBL" id="JASBNA010000012">
    <property type="protein sequence ID" value="KAK7687621.1"/>
    <property type="molecule type" value="Genomic_DNA"/>
</dbReference>